<feature type="transmembrane region" description="Helical" evidence="1">
    <location>
        <begin position="146"/>
        <end position="167"/>
    </location>
</feature>
<name>A0ABD7Z528_9NEIS</name>
<dbReference type="Proteomes" id="UP001229773">
    <property type="component" value="Chromosome"/>
</dbReference>
<gene>
    <name evidence="2" type="ORF">RAM05_04360</name>
</gene>
<evidence type="ECO:0000313" key="3">
    <source>
        <dbReference type="Proteomes" id="UP001229773"/>
    </source>
</evidence>
<sequence length="177" mass="20732">MANKLDVRCIIKDHVKTLVDCKNKQSLWDILSFLVIPFLCAFLWSFKGWKLSGDMLNIFVNIGSIFTALFISVLVMISDQCQKLTDKLKALPAEHDETYRELLDERREFMKELFINITYIIIISIFLLTFSLIYQCLNNAKWYSEWVVMPICIFLISNLLLTSLMIIKRTYACLKLI</sequence>
<dbReference type="AlphaFoldDB" id="A0ABD7Z528"/>
<keyword evidence="1" id="KW-0472">Membrane</keyword>
<feature type="transmembrane region" description="Helical" evidence="1">
    <location>
        <begin position="58"/>
        <end position="77"/>
    </location>
</feature>
<dbReference type="EMBL" id="CP132375">
    <property type="protein sequence ID" value="WLS99235.1"/>
    <property type="molecule type" value="Genomic_DNA"/>
</dbReference>
<proteinExistence type="predicted"/>
<reference evidence="2 3" key="1">
    <citation type="submission" date="2023-08" db="EMBL/GenBank/DDBJ databases">
        <title>Complete genome sequences of 12 bacterial strains from the honey bee gut, resolved with long-read nanopore sequencing.</title>
        <authorList>
            <person name="Kwong W.K."/>
            <person name="Acheampong S."/>
            <person name="Polat M.F."/>
        </authorList>
    </citation>
    <scope>NUCLEOTIDE SEQUENCE [LARGE SCALE GENOMIC DNA]</scope>
    <source>
        <strain evidence="3">wkB9</strain>
    </source>
</reference>
<feature type="transmembrane region" description="Helical" evidence="1">
    <location>
        <begin position="113"/>
        <end position="134"/>
    </location>
</feature>
<organism evidence="2 3">
    <name type="scientific">Snodgrassella alvi</name>
    <dbReference type="NCBI Taxonomy" id="1196083"/>
    <lineage>
        <taxon>Bacteria</taxon>
        <taxon>Pseudomonadati</taxon>
        <taxon>Pseudomonadota</taxon>
        <taxon>Betaproteobacteria</taxon>
        <taxon>Neisseriales</taxon>
        <taxon>Neisseriaceae</taxon>
        <taxon>Snodgrassella</taxon>
    </lineage>
</organism>
<keyword evidence="1" id="KW-0812">Transmembrane</keyword>
<evidence type="ECO:0000256" key="1">
    <source>
        <dbReference type="SAM" id="Phobius"/>
    </source>
</evidence>
<dbReference type="RefSeq" id="WP_025330184.1">
    <property type="nucleotide sequence ID" value="NZ_CP132375.1"/>
</dbReference>
<dbReference type="GeneID" id="32536707"/>
<feature type="transmembrane region" description="Helical" evidence="1">
    <location>
        <begin position="26"/>
        <end position="46"/>
    </location>
</feature>
<evidence type="ECO:0000313" key="2">
    <source>
        <dbReference type="EMBL" id="WLS99235.1"/>
    </source>
</evidence>
<protein>
    <submittedName>
        <fullName evidence="2">Uncharacterized protein</fullName>
    </submittedName>
</protein>
<keyword evidence="1" id="KW-1133">Transmembrane helix</keyword>
<accession>A0ABD7Z528</accession>